<accession>A0A7K1Y2H2</accession>
<dbReference type="InterPro" id="IPR001296">
    <property type="entry name" value="Glyco_trans_1"/>
</dbReference>
<name>A0A7K1Y2H2_9SPHI</name>
<evidence type="ECO:0000313" key="3">
    <source>
        <dbReference type="EMBL" id="MXV17460.1"/>
    </source>
</evidence>
<evidence type="ECO:0000259" key="2">
    <source>
        <dbReference type="Pfam" id="PF13439"/>
    </source>
</evidence>
<dbReference type="SUPFAM" id="SSF53756">
    <property type="entry name" value="UDP-Glycosyltransferase/glycogen phosphorylase"/>
    <property type="match status" value="1"/>
</dbReference>
<dbReference type="InterPro" id="IPR028098">
    <property type="entry name" value="Glyco_trans_4-like_N"/>
</dbReference>
<proteinExistence type="predicted"/>
<dbReference type="CDD" id="cd03801">
    <property type="entry name" value="GT4_PimA-like"/>
    <property type="match status" value="1"/>
</dbReference>
<dbReference type="GO" id="GO:0016757">
    <property type="term" value="F:glycosyltransferase activity"/>
    <property type="evidence" value="ECO:0007669"/>
    <property type="project" value="InterPro"/>
</dbReference>
<dbReference type="Gene3D" id="3.40.50.2000">
    <property type="entry name" value="Glycogen Phosphorylase B"/>
    <property type="match status" value="2"/>
</dbReference>
<dbReference type="PANTHER" id="PTHR12526">
    <property type="entry name" value="GLYCOSYLTRANSFERASE"/>
    <property type="match status" value="1"/>
</dbReference>
<dbReference type="RefSeq" id="WP_160908466.1">
    <property type="nucleotide sequence ID" value="NZ_WVHS01000005.1"/>
</dbReference>
<evidence type="ECO:0000259" key="1">
    <source>
        <dbReference type="Pfam" id="PF00534"/>
    </source>
</evidence>
<dbReference type="EMBL" id="WVHS01000005">
    <property type="protein sequence ID" value="MXV17460.1"/>
    <property type="molecule type" value="Genomic_DNA"/>
</dbReference>
<gene>
    <name evidence="3" type="ORF">GS398_19330</name>
</gene>
<dbReference type="Pfam" id="PF00534">
    <property type="entry name" value="Glycos_transf_1"/>
    <property type="match status" value="1"/>
</dbReference>
<keyword evidence="4" id="KW-1185">Reference proteome</keyword>
<dbReference type="Pfam" id="PF13439">
    <property type="entry name" value="Glyco_transf_4"/>
    <property type="match status" value="1"/>
</dbReference>
<evidence type="ECO:0000313" key="4">
    <source>
        <dbReference type="Proteomes" id="UP000451233"/>
    </source>
</evidence>
<feature type="domain" description="Glycosyl transferase family 1" evidence="1">
    <location>
        <begin position="208"/>
        <end position="365"/>
    </location>
</feature>
<dbReference type="PANTHER" id="PTHR12526:SF625">
    <property type="entry name" value="PHOSPHATIDYLINOSITOL GLYCAN-CLASS A"/>
    <property type="match status" value="1"/>
</dbReference>
<dbReference type="AlphaFoldDB" id="A0A7K1Y2H2"/>
<protein>
    <submittedName>
        <fullName evidence="3">Glycosyltransferase</fullName>
    </submittedName>
</protein>
<organism evidence="3 4">
    <name type="scientific">Hufsiella ginkgonis</name>
    <dbReference type="NCBI Taxonomy" id="2695274"/>
    <lineage>
        <taxon>Bacteria</taxon>
        <taxon>Pseudomonadati</taxon>
        <taxon>Bacteroidota</taxon>
        <taxon>Sphingobacteriia</taxon>
        <taxon>Sphingobacteriales</taxon>
        <taxon>Sphingobacteriaceae</taxon>
        <taxon>Hufsiella</taxon>
    </lineage>
</organism>
<sequence>MTAVAPGNKASVLFVSHDASRTGAPIVLLEFLAWLKEQEDITLTILLRRADGDLLTAFESIAPTYRPVFPGKWERRFRKLGASFLGNQEADVIPEALKSKSFDLVYLNTVVCLDLAPRLKELFRCPVICHVHENEYTLHTFYRSHTLPRNLQPVDHFIAVSESTRQALIGQLSVAYEKISLVYEFINPERIKTATIAAADIKRSLEITSELIIGGSGIAGWRKGTDWFLQLGLLLGKLRPGQIKMIWVGEIGDEIEGQLKYEASRLDIDRHFIFTGTKQQPQNYFQLFDVFALTSREDPFPLVAIEAASIKKPVICFDRSGGMAEAISHRQNGLVVPYGDVEAMAAEIIRILDNPVLRHQMGEASGKLAEKYEVRLAGKKLLGIIRQTINAYPWNR</sequence>
<comment type="caution">
    <text evidence="3">The sequence shown here is derived from an EMBL/GenBank/DDBJ whole genome shotgun (WGS) entry which is preliminary data.</text>
</comment>
<feature type="domain" description="Glycosyltransferase subfamily 4-like N-terminal" evidence="2">
    <location>
        <begin position="23"/>
        <end position="190"/>
    </location>
</feature>
<keyword evidence="3" id="KW-0808">Transferase</keyword>
<reference evidence="3 4" key="1">
    <citation type="submission" date="2019-11" db="EMBL/GenBank/DDBJ databases">
        <title>Pedobacter sp. HMF7056 Genome sequencing and assembly.</title>
        <authorList>
            <person name="Kang H."/>
            <person name="Kim H."/>
            <person name="Joh K."/>
        </authorList>
    </citation>
    <scope>NUCLEOTIDE SEQUENCE [LARGE SCALE GENOMIC DNA]</scope>
    <source>
        <strain evidence="3 4">HMF7056</strain>
    </source>
</reference>
<dbReference type="Proteomes" id="UP000451233">
    <property type="component" value="Unassembled WGS sequence"/>
</dbReference>